<comment type="caution">
    <text evidence="12">The sequence shown here is derived from an EMBL/GenBank/DDBJ whole genome shotgun (WGS) entry which is preliminary data.</text>
</comment>
<evidence type="ECO:0000313" key="13">
    <source>
        <dbReference type="Proteomes" id="UP001491310"/>
    </source>
</evidence>
<feature type="compositionally biased region" description="Low complexity" evidence="10">
    <location>
        <begin position="647"/>
        <end position="660"/>
    </location>
</feature>
<keyword evidence="3 9" id="KW-0853">WD repeat</keyword>
<dbReference type="SMART" id="SM00320">
    <property type="entry name" value="WD40"/>
    <property type="match status" value="5"/>
</dbReference>
<dbReference type="Proteomes" id="UP001491310">
    <property type="component" value="Unassembled WGS sequence"/>
</dbReference>
<feature type="region of interest" description="Disordered" evidence="10">
    <location>
        <begin position="433"/>
        <end position="663"/>
    </location>
</feature>
<dbReference type="PANTHER" id="PTHR15271:SF4">
    <property type="entry name" value="CHROMATIN ASSEMBLY FACTOR 1 SUBUNIT B"/>
    <property type="match status" value="1"/>
</dbReference>
<feature type="compositionally biased region" description="Low complexity" evidence="10">
    <location>
        <begin position="511"/>
        <end position="530"/>
    </location>
</feature>
<evidence type="ECO:0000256" key="7">
    <source>
        <dbReference type="ARBA" id="ARBA00023204"/>
    </source>
</evidence>
<evidence type="ECO:0000256" key="9">
    <source>
        <dbReference type="PROSITE-ProRule" id="PRU00221"/>
    </source>
</evidence>
<feature type="compositionally biased region" description="Low complexity" evidence="10">
    <location>
        <begin position="433"/>
        <end position="461"/>
    </location>
</feature>
<feature type="repeat" description="WD" evidence="9">
    <location>
        <begin position="113"/>
        <end position="154"/>
    </location>
</feature>
<dbReference type="EMBL" id="JALJOT010000009">
    <property type="protein sequence ID" value="KAK9907533.1"/>
    <property type="molecule type" value="Genomic_DNA"/>
</dbReference>
<keyword evidence="6" id="KW-0156">Chromatin regulator</keyword>
<dbReference type="PROSITE" id="PS50294">
    <property type="entry name" value="WD_REPEATS_REGION"/>
    <property type="match status" value="2"/>
</dbReference>
<evidence type="ECO:0000256" key="10">
    <source>
        <dbReference type="SAM" id="MobiDB-lite"/>
    </source>
</evidence>
<proteinExistence type="inferred from homology"/>
<evidence type="ECO:0000256" key="3">
    <source>
        <dbReference type="ARBA" id="ARBA00022574"/>
    </source>
</evidence>
<evidence type="ECO:0000256" key="1">
    <source>
        <dbReference type="ARBA" id="ARBA00004123"/>
    </source>
</evidence>
<reference evidence="12 13" key="1">
    <citation type="journal article" date="2024" name="Nat. Commun.">
        <title>Phylogenomics reveals the evolutionary origins of lichenization in chlorophyte algae.</title>
        <authorList>
            <person name="Puginier C."/>
            <person name="Libourel C."/>
            <person name="Otte J."/>
            <person name="Skaloud P."/>
            <person name="Haon M."/>
            <person name="Grisel S."/>
            <person name="Petersen M."/>
            <person name="Berrin J.G."/>
            <person name="Delaux P.M."/>
            <person name="Dal Grande F."/>
            <person name="Keller J."/>
        </authorList>
    </citation>
    <scope>NUCLEOTIDE SEQUENCE [LARGE SCALE GENOMIC DNA]</scope>
    <source>
        <strain evidence="12 13">SAG 216-7</strain>
    </source>
</reference>
<evidence type="ECO:0000256" key="6">
    <source>
        <dbReference type="ARBA" id="ARBA00022853"/>
    </source>
</evidence>
<accession>A0ABR2YL86</accession>
<feature type="compositionally biased region" description="Basic and acidic residues" evidence="10">
    <location>
        <begin position="607"/>
        <end position="617"/>
    </location>
</feature>
<keyword evidence="5" id="KW-0227">DNA damage</keyword>
<evidence type="ECO:0000256" key="4">
    <source>
        <dbReference type="ARBA" id="ARBA00022737"/>
    </source>
</evidence>
<feature type="compositionally biased region" description="Low complexity" evidence="10">
    <location>
        <begin position="594"/>
        <end position="604"/>
    </location>
</feature>
<sequence length="687" mass="71234">MRAKLLQVVWHSKEPVYSLDFHPSGLLATGGGDKEVKLGQDEAGDLNVTHEGSLGGHAKMVNCVRFSPSGGLLATAGDGGEVFLWKPSTGGHAAFGTEPGAPDPGWKQSVSLRGGHAEDVLDLAWAPDSSALLSGSIENVCVVWDVEKGKGQGRLTEHCHYVQGVAWDPARTYVVSQSADRTCRVYGPRVAALGKKGKQGVQSSLALAKDLLCQSIISKRQLPCGTNEGKPNKVAMFHDENMSFFRRLAWSPEGSMLVFPAGIHKTSPDDEGIDAAYVYARGRWNAPVLVLPATKPVMAVRFCPLLFELGEGLEGEGSPFELPYKMVLAVATSDSVMLYDTSGQAPFAVLGSLHPDRAPITDIAWSCDGRFLATSSMDGFCSVAEFAAGDLGTPLHADRTPPHIAALLKVSAKAMVPAALKAAPAATPIARTPAAQAQAGQQQPSAKPAATAQAAEATLAPKRALEVTPPAPGSAAAEEAPNRSAIKKPRRIAPTAVVATPAAPSGGVEDAGPSSAAPQPSAQLPVSASKPPVPPKQTASKPIHPFLQPRTGGAGPSLQQRLLLASSSGPPTSASANDDLAPTQQPAPGRAQPATSASFTSTSTVREAQRAEMRRIGLESPAPSMGQAASGLRPPTPRRIRAQLIGSASAQTSAAAGSDSMDSHDIALVVKAGPRRVEAQCVLSDDD</sequence>
<keyword evidence="8" id="KW-0539">Nucleus</keyword>
<dbReference type="InterPro" id="IPR055410">
    <property type="entry name" value="Beta-prop_CAF1B_HIR1"/>
</dbReference>
<evidence type="ECO:0000256" key="5">
    <source>
        <dbReference type="ARBA" id="ARBA00022763"/>
    </source>
</evidence>
<dbReference type="SUPFAM" id="SSF50978">
    <property type="entry name" value="WD40 repeat-like"/>
    <property type="match status" value="1"/>
</dbReference>
<comment type="subcellular location">
    <subcellularLocation>
        <location evidence="1">Nucleus</location>
    </subcellularLocation>
</comment>
<feature type="domain" description="CAF1B/HIR1 beta-propeller" evidence="11">
    <location>
        <begin position="1"/>
        <end position="391"/>
    </location>
</feature>
<name>A0ABR2YL86_9CHLO</name>
<dbReference type="PROSITE" id="PS50082">
    <property type="entry name" value="WD_REPEATS_2"/>
    <property type="match status" value="2"/>
</dbReference>
<evidence type="ECO:0000256" key="2">
    <source>
        <dbReference type="ARBA" id="ARBA00007306"/>
    </source>
</evidence>
<gene>
    <name evidence="12" type="ORF">WJX75_005474</name>
</gene>
<keyword evidence="4" id="KW-0677">Repeat</keyword>
<feature type="compositionally biased region" description="Low complexity" evidence="10">
    <location>
        <begin position="557"/>
        <end position="576"/>
    </location>
</feature>
<keyword evidence="7" id="KW-0234">DNA repair</keyword>
<dbReference type="InterPro" id="IPR001680">
    <property type="entry name" value="WD40_rpt"/>
</dbReference>
<evidence type="ECO:0000256" key="8">
    <source>
        <dbReference type="ARBA" id="ARBA00023242"/>
    </source>
</evidence>
<evidence type="ECO:0000259" key="11">
    <source>
        <dbReference type="Pfam" id="PF24105"/>
    </source>
</evidence>
<comment type="similarity">
    <text evidence="2">Belongs to the WD repeat HIR1 family.</text>
</comment>
<dbReference type="InterPro" id="IPR036322">
    <property type="entry name" value="WD40_repeat_dom_sf"/>
</dbReference>
<dbReference type="Pfam" id="PF24105">
    <property type="entry name" value="Beta-prop_CAF1B_HIR1"/>
    <property type="match status" value="1"/>
</dbReference>
<evidence type="ECO:0000313" key="12">
    <source>
        <dbReference type="EMBL" id="KAK9907533.1"/>
    </source>
</evidence>
<feature type="repeat" description="WD" evidence="9">
    <location>
        <begin position="54"/>
        <end position="86"/>
    </location>
</feature>
<dbReference type="Gene3D" id="2.130.10.10">
    <property type="entry name" value="YVTN repeat-like/Quinoprotein amine dehydrogenase"/>
    <property type="match status" value="2"/>
</dbReference>
<keyword evidence="13" id="KW-1185">Reference proteome</keyword>
<organism evidence="12 13">
    <name type="scientific">Coccomyxa subellipsoidea</name>
    <dbReference type="NCBI Taxonomy" id="248742"/>
    <lineage>
        <taxon>Eukaryota</taxon>
        <taxon>Viridiplantae</taxon>
        <taxon>Chlorophyta</taxon>
        <taxon>core chlorophytes</taxon>
        <taxon>Trebouxiophyceae</taxon>
        <taxon>Trebouxiophyceae incertae sedis</taxon>
        <taxon>Coccomyxaceae</taxon>
        <taxon>Coccomyxa</taxon>
    </lineage>
</organism>
<dbReference type="InterPro" id="IPR045145">
    <property type="entry name" value="PTHR15271"/>
</dbReference>
<feature type="compositionally biased region" description="Low complexity" evidence="10">
    <location>
        <begin position="493"/>
        <end position="504"/>
    </location>
</feature>
<dbReference type="PANTHER" id="PTHR15271">
    <property type="entry name" value="CHROMATIN ASSEMBLY FACTOR 1 SUBUNIT B"/>
    <property type="match status" value="1"/>
</dbReference>
<protein>
    <recommendedName>
        <fullName evidence="11">CAF1B/HIR1 beta-propeller domain-containing protein</fullName>
    </recommendedName>
</protein>
<dbReference type="InterPro" id="IPR015943">
    <property type="entry name" value="WD40/YVTN_repeat-like_dom_sf"/>
</dbReference>